<dbReference type="NCBIfam" id="TIGR01974">
    <property type="entry name" value="NDH_I_L"/>
    <property type="match status" value="1"/>
</dbReference>
<evidence type="ECO:0000256" key="4">
    <source>
        <dbReference type="ARBA" id="ARBA00023136"/>
    </source>
</evidence>
<feature type="transmembrane region" description="Helical" evidence="5">
    <location>
        <begin position="33"/>
        <end position="55"/>
    </location>
</feature>
<dbReference type="GO" id="GO:0016020">
    <property type="term" value="C:membrane"/>
    <property type="evidence" value="ECO:0007669"/>
    <property type="project" value="UniProtKB-SubCell"/>
</dbReference>
<dbReference type="PANTHER" id="PTHR42829">
    <property type="entry name" value="NADH-UBIQUINONE OXIDOREDUCTASE CHAIN 5"/>
    <property type="match status" value="1"/>
</dbReference>
<dbReference type="InterPro" id="IPR003945">
    <property type="entry name" value="NU5C-like"/>
</dbReference>
<keyword evidence="4 5" id="KW-0472">Membrane</keyword>
<comment type="caution">
    <text evidence="7">The sequence shown here is derived from an EMBL/GenBank/DDBJ whole genome shotgun (WGS) entry which is preliminary data.</text>
</comment>
<keyword evidence="2 5" id="KW-0812">Transmembrane</keyword>
<dbReference type="AlphaFoldDB" id="X0Z7Z9"/>
<dbReference type="GO" id="GO:0015990">
    <property type="term" value="P:electron transport coupled proton transport"/>
    <property type="evidence" value="ECO:0007669"/>
    <property type="project" value="TreeGrafter"/>
</dbReference>
<feature type="transmembrane region" description="Helical" evidence="5">
    <location>
        <begin position="166"/>
        <end position="183"/>
    </location>
</feature>
<protein>
    <recommendedName>
        <fullName evidence="6">NADH:quinone oxidoreductase/Mrp antiporter transmembrane domain-containing protein</fullName>
    </recommendedName>
</protein>
<dbReference type="EMBL" id="BART01007160">
    <property type="protein sequence ID" value="GAG54492.1"/>
    <property type="molecule type" value="Genomic_DNA"/>
</dbReference>
<evidence type="ECO:0000256" key="2">
    <source>
        <dbReference type="ARBA" id="ARBA00022692"/>
    </source>
</evidence>
<sequence length="447" mass="49219">MLGLAIILSYFGTLDYAQVFAMAHKIVGQTMSIFPGTVWSVPTIICILLFTGAMGKSAQMPLHVWLPASMEGPTPISALIHAATMVTAGVFMVARTSPLFELSSTALSVVLVIGATSALFTGLIAIVQNDIKRVIAYSTLSQLGYMMVGLGASAFAAGIFHLFTHAFFKALLFLAAGSVIIGMHHEQDMRQMGNLRKYMPITYLCFLLGSLSLAAIPPFAGYYSKDAIIEAVKLSSIPGATYAYYCVLAGAFVTALYIFRAFFLTFHTEERMDEHTRATLRESPWVVWLPLVILAVPSVILGAMMATPLLYQEHSWFGSAIYVAPQYNVLAQMAKEYGGWWPAMKDAIYHAPFWLAIAGVITAWLAYIVIPVLPLLFSRCFSWPYQVLMHKYGFDDFNQIVFVDGAQKLGDFFYRFTDLKIIDGIVNGAGQLTNRVSATVRRSQTGY</sequence>
<feature type="transmembrane region" description="Helical" evidence="5">
    <location>
        <begin position="285"/>
        <end position="306"/>
    </location>
</feature>
<name>X0Z7Z9_9ZZZZ</name>
<reference evidence="7" key="1">
    <citation type="journal article" date="2014" name="Front. Microbiol.">
        <title>High frequency of phylogenetically diverse reductive dehalogenase-homologous genes in deep subseafloor sedimentary metagenomes.</title>
        <authorList>
            <person name="Kawai M."/>
            <person name="Futagami T."/>
            <person name="Toyoda A."/>
            <person name="Takaki Y."/>
            <person name="Nishi S."/>
            <person name="Hori S."/>
            <person name="Arai W."/>
            <person name="Tsubouchi T."/>
            <person name="Morono Y."/>
            <person name="Uchiyama I."/>
            <person name="Ito T."/>
            <person name="Fujiyama A."/>
            <person name="Inagaki F."/>
            <person name="Takami H."/>
        </authorList>
    </citation>
    <scope>NUCLEOTIDE SEQUENCE</scope>
    <source>
        <strain evidence="7">Expedition CK06-06</strain>
    </source>
</reference>
<dbReference type="PRINTS" id="PR01434">
    <property type="entry name" value="NADHDHGNASE5"/>
</dbReference>
<dbReference type="Pfam" id="PF00361">
    <property type="entry name" value="Proton_antipo_M"/>
    <property type="match status" value="1"/>
</dbReference>
<gene>
    <name evidence="7" type="ORF">S01H4_16336</name>
</gene>
<feature type="transmembrane region" description="Helical" evidence="5">
    <location>
        <begin position="203"/>
        <end position="222"/>
    </location>
</feature>
<keyword evidence="3 5" id="KW-1133">Transmembrane helix</keyword>
<dbReference type="GO" id="GO:0042773">
    <property type="term" value="P:ATP synthesis coupled electron transport"/>
    <property type="evidence" value="ECO:0007669"/>
    <property type="project" value="InterPro"/>
</dbReference>
<feature type="transmembrane region" description="Helical" evidence="5">
    <location>
        <begin position="76"/>
        <end position="94"/>
    </location>
</feature>
<feature type="transmembrane region" description="Helical" evidence="5">
    <location>
        <begin position="106"/>
        <end position="127"/>
    </location>
</feature>
<comment type="subcellular location">
    <subcellularLocation>
        <location evidence="1">Membrane</location>
        <topology evidence="1">Multi-pass membrane protein</topology>
    </subcellularLocation>
</comment>
<dbReference type="Gene3D" id="1.20.5.2700">
    <property type="match status" value="1"/>
</dbReference>
<dbReference type="GO" id="GO:0008137">
    <property type="term" value="F:NADH dehydrogenase (ubiquinone) activity"/>
    <property type="evidence" value="ECO:0007669"/>
    <property type="project" value="InterPro"/>
</dbReference>
<dbReference type="GO" id="GO:0003954">
    <property type="term" value="F:NADH dehydrogenase activity"/>
    <property type="evidence" value="ECO:0007669"/>
    <property type="project" value="TreeGrafter"/>
</dbReference>
<feature type="non-terminal residue" evidence="7">
    <location>
        <position position="447"/>
    </location>
</feature>
<feature type="transmembrane region" description="Helical" evidence="5">
    <location>
        <begin position="134"/>
        <end position="160"/>
    </location>
</feature>
<evidence type="ECO:0000313" key="7">
    <source>
        <dbReference type="EMBL" id="GAG54492.1"/>
    </source>
</evidence>
<organism evidence="7">
    <name type="scientific">marine sediment metagenome</name>
    <dbReference type="NCBI Taxonomy" id="412755"/>
    <lineage>
        <taxon>unclassified sequences</taxon>
        <taxon>metagenomes</taxon>
        <taxon>ecological metagenomes</taxon>
    </lineage>
</organism>
<dbReference type="InterPro" id="IPR001750">
    <property type="entry name" value="ND/Mrp_TM"/>
</dbReference>
<evidence type="ECO:0000256" key="3">
    <source>
        <dbReference type="ARBA" id="ARBA00022989"/>
    </source>
</evidence>
<evidence type="ECO:0000256" key="5">
    <source>
        <dbReference type="SAM" id="Phobius"/>
    </source>
</evidence>
<feature type="transmembrane region" description="Helical" evidence="5">
    <location>
        <begin position="353"/>
        <end position="377"/>
    </location>
</feature>
<accession>X0Z7Z9</accession>
<evidence type="ECO:0000259" key="6">
    <source>
        <dbReference type="Pfam" id="PF00361"/>
    </source>
</evidence>
<dbReference type="InterPro" id="IPR018393">
    <property type="entry name" value="NADHpl_OxRdtase_5_subgr"/>
</dbReference>
<feature type="domain" description="NADH:quinone oxidoreductase/Mrp antiporter transmembrane" evidence="6">
    <location>
        <begin position="2"/>
        <end position="235"/>
    </location>
</feature>
<proteinExistence type="predicted"/>
<feature type="transmembrane region" description="Helical" evidence="5">
    <location>
        <begin position="242"/>
        <end position="264"/>
    </location>
</feature>
<dbReference type="PANTHER" id="PTHR42829:SF2">
    <property type="entry name" value="NADH-UBIQUINONE OXIDOREDUCTASE CHAIN 5"/>
    <property type="match status" value="1"/>
</dbReference>
<evidence type="ECO:0000256" key="1">
    <source>
        <dbReference type="ARBA" id="ARBA00004141"/>
    </source>
</evidence>